<dbReference type="STRING" id="688867.SAMN05660236_2573"/>
<sequence>MHNIMTEYERKKIEMELKNFTSRNFERPSACRNQEQIRFYVRELCMKIDELEGKFNYAPQWAYTLLSQYNAQQNSLIQLEFRNTYSS</sequence>
<accession>A0A1T5KSM4</accession>
<dbReference type="EMBL" id="FUZU01000001">
    <property type="protein sequence ID" value="SKC66762.1"/>
    <property type="molecule type" value="Genomic_DNA"/>
</dbReference>
<reference evidence="1 2" key="1">
    <citation type="submission" date="2017-02" db="EMBL/GenBank/DDBJ databases">
        <authorList>
            <person name="Peterson S.W."/>
        </authorList>
    </citation>
    <scope>NUCLEOTIDE SEQUENCE [LARGE SCALE GENOMIC DNA]</scope>
    <source>
        <strain evidence="1 2">DSM 25262</strain>
    </source>
</reference>
<name>A0A1T5KSM4_9BACT</name>
<dbReference type="RefSeq" id="WP_221408915.1">
    <property type="nucleotide sequence ID" value="NZ_FUZU01000001.1"/>
</dbReference>
<dbReference type="AlphaFoldDB" id="A0A1T5KSM4"/>
<proteinExistence type="predicted"/>
<evidence type="ECO:0000313" key="1">
    <source>
        <dbReference type="EMBL" id="SKC66762.1"/>
    </source>
</evidence>
<keyword evidence="2" id="KW-1185">Reference proteome</keyword>
<dbReference type="Proteomes" id="UP000190961">
    <property type="component" value="Unassembled WGS sequence"/>
</dbReference>
<protein>
    <submittedName>
        <fullName evidence="1">Uncharacterized protein</fullName>
    </submittedName>
</protein>
<organism evidence="1 2">
    <name type="scientific">Ohtaekwangia koreensis</name>
    <dbReference type="NCBI Taxonomy" id="688867"/>
    <lineage>
        <taxon>Bacteria</taxon>
        <taxon>Pseudomonadati</taxon>
        <taxon>Bacteroidota</taxon>
        <taxon>Cytophagia</taxon>
        <taxon>Cytophagales</taxon>
        <taxon>Fulvivirgaceae</taxon>
        <taxon>Ohtaekwangia</taxon>
    </lineage>
</organism>
<evidence type="ECO:0000313" key="2">
    <source>
        <dbReference type="Proteomes" id="UP000190961"/>
    </source>
</evidence>
<gene>
    <name evidence="1" type="ORF">SAMN05660236_2573</name>
</gene>